<evidence type="ECO:0000313" key="2">
    <source>
        <dbReference type="Proteomes" id="UP001501509"/>
    </source>
</evidence>
<keyword evidence="2" id="KW-1185">Reference proteome</keyword>
<gene>
    <name evidence="1" type="ORF">GCM10010411_58900</name>
</gene>
<dbReference type="EMBL" id="BAAATD010000008">
    <property type="protein sequence ID" value="GAA2616055.1"/>
    <property type="molecule type" value="Genomic_DNA"/>
</dbReference>
<reference evidence="2" key="1">
    <citation type="journal article" date="2019" name="Int. J. Syst. Evol. Microbiol.">
        <title>The Global Catalogue of Microorganisms (GCM) 10K type strain sequencing project: providing services to taxonomists for standard genome sequencing and annotation.</title>
        <authorList>
            <consortium name="The Broad Institute Genomics Platform"/>
            <consortium name="The Broad Institute Genome Sequencing Center for Infectious Disease"/>
            <person name="Wu L."/>
            <person name="Ma J."/>
        </authorList>
    </citation>
    <scope>NUCLEOTIDE SEQUENCE [LARGE SCALE GENOMIC DNA]</scope>
    <source>
        <strain evidence="2">JCM 6833</strain>
    </source>
</reference>
<protein>
    <submittedName>
        <fullName evidence="1">Uncharacterized protein</fullName>
    </submittedName>
</protein>
<dbReference type="Proteomes" id="UP001501509">
    <property type="component" value="Unassembled WGS sequence"/>
</dbReference>
<accession>A0ABP6CI76</accession>
<comment type="caution">
    <text evidence="1">The sequence shown here is derived from an EMBL/GenBank/DDBJ whole genome shotgun (WGS) entry which is preliminary data.</text>
</comment>
<proteinExistence type="predicted"/>
<name>A0ABP6CI76_9ACTN</name>
<evidence type="ECO:0000313" key="1">
    <source>
        <dbReference type="EMBL" id="GAA2616055.1"/>
    </source>
</evidence>
<organism evidence="1 2">
    <name type="scientific">Actinomadura fulvescens</name>
    <dbReference type="NCBI Taxonomy" id="46160"/>
    <lineage>
        <taxon>Bacteria</taxon>
        <taxon>Bacillati</taxon>
        <taxon>Actinomycetota</taxon>
        <taxon>Actinomycetes</taxon>
        <taxon>Streptosporangiales</taxon>
        <taxon>Thermomonosporaceae</taxon>
        <taxon>Actinomadura</taxon>
    </lineage>
</organism>
<sequence>MKRFATSDELRLSFYCKDPDSTTKQDCATFYRTNHGTWVVQGDRLGPETETQLIGLAEHETYVEVPGRLMESMVRQYVKENHGVDLDGAA</sequence>
<dbReference type="RefSeq" id="WP_344545712.1">
    <property type="nucleotide sequence ID" value="NZ_BAAATD010000008.1"/>
</dbReference>